<evidence type="ECO:0000256" key="1">
    <source>
        <dbReference type="ARBA" id="ARBA00006295"/>
    </source>
</evidence>
<reference evidence="4" key="1">
    <citation type="journal article" date="2015" name="Genome Announc.">
        <title>Draft Genome Sequence of Chemolithoautotrophic Acetogenic Butanol-Producing Eubacterium limosum ATCC 8486.</title>
        <authorList>
            <person name="Song Y."/>
            <person name="Cho B.K."/>
        </authorList>
    </citation>
    <scope>NUCLEOTIDE SEQUENCE</scope>
    <source>
        <strain evidence="4">ATCC 8486</strain>
    </source>
</reference>
<keyword evidence="7" id="KW-1185">Reference proteome</keyword>
<dbReference type="PANTHER" id="PTHR33375">
    <property type="entry name" value="CHROMOSOME-PARTITIONING PROTEIN PARB-RELATED"/>
    <property type="match status" value="1"/>
</dbReference>
<reference evidence="5 7" key="4">
    <citation type="submission" date="2023-02" db="EMBL/GenBank/DDBJ databases">
        <title>Comparative genome analysis of Eubacterium limosum species.</title>
        <authorList>
            <person name="Bak J.E."/>
        </authorList>
    </citation>
    <scope>NUCLEOTIDE SEQUENCE [LARGE SCALE GENOMIC DNA]</scope>
    <source>
        <strain evidence="5 7">KGMB01548</strain>
    </source>
</reference>
<dbReference type="InterPro" id="IPR036086">
    <property type="entry name" value="ParB/Sulfiredoxin_sf"/>
</dbReference>
<dbReference type="Proteomes" id="UP000192391">
    <property type="component" value="Chromosome"/>
</dbReference>
<dbReference type="KEGG" id="elim:B2M23_04150"/>
<dbReference type="Proteomes" id="UP001215087">
    <property type="component" value="Unassembled WGS sequence"/>
</dbReference>
<sequence>MAANKKINMPLPSADDLFKTDAERQNDGLEKVMEIPIEEISSFPDHPFKLQMDEAMSEMVESIREYGVLSPALVRPKEGGGYEMVSGHRRKMASEIAEKTTIPCIVRNLTDDEATILMVDSNLQRENILPSEKAYAYKMKLEALKHQGKKMDETSRPVVGKSESAEIVGKESGDSGRQIQRYIRLTELDSPILDMVDEGRIAFRPAVELSYLKPAEQKQLLEVMESEECTPSLTQSTKLKQFSKEGKLTNNVILSIMKEVKPNQKETIKIQKEKISKYFRKGTTDKKIEDTIIKALELYQKRQKQMER</sequence>
<dbReference type="Gene3D" id="1.10.10.2830">
    <property type="match status" value="1"/>
</dbReference>
<dbReference type="GO" id="GO:0005694">
    <property type="term" value="C:chromosome"/>
    <property type="evidence" value="ECO:0007669"/>
    <property type="project" value="TreeGrafter"/>
</dbReference>
<reference evidence="6" key="2">
    <citation type="journal article" date="2017" name="Sci. Rep.">
        <title>Determination of the Genome and Primary Transcriptome of Syngas Fermenting Eubacterium limosum ATCC 8486.</title>
        <authorList>
            <person name="Song Y."/>
            <person name="Shin J."/>
            <person name="Jeong Y."/>
            <person name="Jin S."/>
            <person name="Lee J.K."/>
            <person name="Kim D.R."/>
            <person name="Kim S.C."/>
            <person name="Cho S."/>
            <person name="Cho B.K."/>
        </authorList>
    </citation>
    <scope>NUCLEOTIDE SEQUENCE [LARGE SCALE GENOMIC DNA]</scope>
    <source>
        <strain evidence="6">ATCC 8486</strain>
    </source>
</reference>
<dbReference type="SUPFAM" id="SSF110849">
    <property type="entry name" value="ParB/Sulfiredoxin"/>
    <property type="match status" value="1"/>
</dbReference>
<evidence type="ECO:0000313" key="4">
    <source>
        <dbReference type="EMBL" id="ARD64778.1"/>
    </source>
</evidence>
<gene>
    <name evidence="4" type="ORF">B2M23_04150</name>
    <name evidence="5" type="ORF">PTZ04_21625</name>
</gene>
<dbReference type="GO" id="GO:0003677">
    <property type="term" value="F:DNA binding"/>
    <property type="evidence" value="ECO:0007669"/>
    <property type="project" value="InterPro"/>
</dbReference>
<comment type="similarity">
    <text evidence="1">Belongs to the ParB family.</text>
</comment>
<evidence type="ECO:0000313" key="7">
    <source>
        <dbReference type="Proteomes" id="UP001215087"/>
    </source>
</evidence>
<dbReference type="CDD" id="cd16407">
    <property type="entry name" value="ParB_N_like"/>
    <property type="match status" value="1"/>
</dbReference>
<dbReference type="InterPro" id="IPR003115">
    <property type="entry name" value="ParB_N"/>
</dbReference>
<dbReference type="GeneID" id="68361660"/>
<dbReference type="PANTHER" id="PTHR33375:SF1">
    <property type="entry name" value="CHROMOSOME-PARTITIONING PROTEIN PARB-RELATED"/>
    <property type="match status" value="1"/>
</dbReference>
<dbReference type="EMBL" id="CP019962">
    <property type="protein sequence ID" value="ARD64778.1"/>
    <property type="molecule type" value="Genomic_DNA"/>
</dbReference>
<accession>A0AAC9QSD6</accession>
<proteinExistence type="inferred from homology"/>
<name>A0AAC9QSD6_EUBLI</name>
<dbReference type="InterPro" id="IPR050336">
    <property type="entry name" value="Chromosome_partition/occlusion"/>
</dbReference>
<dbReference type="GO" id="GO:0007059">
    <property type="term" value="P:chromosome segregation"/>
    <property type="evidence" value="ECO:0007669"/>
    <property type="project" value="TreeGrafter"/>
</dbReference>
<dbReference type="SMART" id="SM00470">
    <property type="entry name" value="ParB"/>
    <property type="match status" value="1"/>
</dbReference>
<evidence type="ECO:0000259" key="3">
    <source>
        <dbReference type="SMART" id="SM00470"/>
    </source>
</evidence>
<dbReference type="InterPro" id="IPR004437">
    <property type="entry name" value="ParB/RepB/Spo0J"/>
</dbReference>
<dbReference type="SUPFAM" id="SSF109709">
    <property type="entry name" value="KorB DNA-binding domain-like"/>
    <property type="match status" value="1"/>
</dbReference>
<dbReference type="EMBL" id="JAQSVD010000022">
    <property type="protein sequence ID" value="MDE1472866.1"/>
    <property type="molecule type" value="Genomic_DNA"/>
</dbReference>
<dbReference type="Pfam" id="PF02195">
    <property type="entry name" value="ParB_N"/>
    <property type="match status" value="1"/>
</dbReference>
<evidence type="ECO:0000313" key="6">
    <source>
        <dbReference type="Proteomes" id="UP000192391"/>
    </source>
</evidence>
<evidence type="ECO:0000256" key="2">
    <source>
        <dbReference type="SAM" id="MobiDB-lite"/>
    </source>
</evidence>
<dbReference type="AlphaFoldDB" id="A0AAC9QSD6"/>
<evidence type="ECO:0000313" key="5">
    <source>
        <dbReference type="EMBL" id="MDE1472866.1"/>
    </source>
</evidence>
<dbReference type="RefSeq" id="WP_013378547.1">
    <property type="nucleotide sequence ID" value="NZ_CP019962.1"/>
</dbReference>
<organism evidence="4 6">
    <name type="scientific">Eubacterium limosum</name>
    <dbReference type="NCBI Taxonomy" id="1736"/>
    <lineage>
        <taxon>Bacteria</taxon>
        <taxon>Bacillati</taxon>
        <taxon>Bacillota</taxon>
        <taxon>Clostridia</taxon>
        <taxon>Eubacteriales</taxon>
        <taxon>Eubacteriaceae</taxon>
        <taxon>Eubacterium</taxon>
    </lineage>
</organism>
<dbReference type="Gene3D" id="3.90.1530.30">
    <property type="match status" value="1"/>
</dbReference>
<reference evidence="4" key="3">
    <citation type="submission" date="2017-02" db="EMBL/GenBank/DDBJ databases">
        <title>Integrative analysis reveals regulation of autotrophic growth of syngas fermenting bacteria at the translational level.</title>
        <authorList>
            <person name="Song Y."/>
            <person name="Shin J."/>
            <person name="Jeong Y."/>
            <person name="Jin S."/>
            <person name="Kim D.R."/>
            <person name="Kim S.C."/>
            <person name="Cho S."/>
            <person name="Cho B.-K."/>
        </authorList>
    </citation>
    <scope>NUCLEOTIDE SEQUENCE</scope>
    <source>
        <strain evidence="4">ATCC 8486</strain>
    </source>
</reference>
<protein>
    <submittedName>
        <fullName evidence="4">Chromosome partitioning protein ParB</fullName>
    </submittedName>
    <submittedName>
        <fullName evidence="5">ParB/RepB/Spo0J family partition protein</fullName>
    </submittedName>
</protein>
<dbReference type="NCBIfam" id="TIGR00180">
    <property type="entry name" value="parB_part"/>
    <property type="match status" value="1"/>
</dbReference>
<feature type="region of interest" description="Disordered" evidence="2">
    <location>
        <begin position="148"/>
        <end position="171"/>
    </location>
</feature>
<feature type="domain" description="ParB-like N-terminal" evidence="3">
    <location>
        <begin position="33"/>
        <end position="123"/>
    </location>
</feature>